<organism evidence="2 3">
    <name type="scientific">Monoraphidium neglectum</name>
    <dbReference type="NCBI Taxonomy" id="145388"/>
    <lineage>
        <taxon>Eukaryota</taxon>
        <taxon>Viridiplantae</taxon>
        <taxon>Chlorophyta</taxon>
        <taxon>core chlorophytes</taxon>
        <taxon>Chlorophyceae</taxon>
        <taxon>CS clade</taxon>
        <taxon>Sphaeropleales</taxon>
        <taxon>Selenastraceae</taxon>
        <taxon>Monoraphidium</taxon>
    </lineage>
</organism>
<feature type="region of interest" description="Disordered" evidence="1">
    <location>
        <begin position="239"/>
        <end position="259"/>
    </location>
</feature>
<protein>
    <submittedName>
        <fullName evidence="2">Uncharacterized protein</fullName>
    </submittedName>
</protein>
<feature type="compositionally biased region" description="Polar residues" evidence="1">
    <location>
        <begin position="239"/>
        <end position="248"/>
    </location>
</feature>
<evidence type="ECO:0000313" key="3">
    <source>
        <dbReference type="Proteomes" id="UP000054498"/>
    </source>
</evidence>
<dbReference type="GeneID" id="25726294"/>
<reference evidence="2 3" key="1">
    <citation type="journal article" date="2013" name="BMC Genomics">
        <title>Reconstruction of the lipid metabolism for the microalga Monoraphidium neglectum from its genome sequence reveals characteristics suitable for biofuel production.</title>
        <authorList>
            <person name="Bogen C."/>
            <person name="Al-Dilaimi A."/>
            <person name="Albersmeier A."/>
            <person name="Wichmann J."/>
            <person name="Grundmann M."/>
            <person name="Rupp O."/>
            <person name="Lauersen K.J."/>
            <person name="Blifernez-Klassen O."/>
            <person name="Kalinowski J."/>
            <person name="Goesmann A."/>
            <person name="Mussgnug J.H."/>
            <person name="Kruse O."/>
        </authorList>
    </citation>
    <scope>NUCLEOTIDE SEQUENCE [LARGE SCALE GENOMIC DNA]</scope>
    <source>
        <strain evidence="2 3">SAG 48.87</strain>
    </source>
</reference>
<sequence length="285" mass="30773">MESYRVDRVHANLLYIRYDSPSHPSSPAKGMLAGDYDQDPPEFITNTYAISSAAHAGVELDGEVVEHTDIVDKQPRAPQAEQRLLEVAGGALSTGRSQENGCVHSSAEAAVSACKLAKFEDAAEKYKMIANPEDGSLTVTVYGKDVRLRHSYADELHRTTIDHPRFSALVWGREGELVRGEVVPEGTAADRMFVVVDFLCCMHALDVLRSALGPDAARMPTGLSQELVEALRGLQSLSQDETPASGASTPRGATAAADKRPQMATRHIFAASCCCCGCRFCCTEQ</sequence>
<dbReference type="Proteomes" id="UP000054498">
    <property type="component" value="Unassembled WGS sequence"/>
</dbReference>
<dbReference type="RefSeq" id="XP_013906805.1">
    <property type="nucleotide sequence ID" value="XM_014051351.1"/>
</dbReference>
<keyword evidence="3" id="KW-1185">Reference proteome</keyword>
<dbReference type="KEGG" id="mng:MNEG_0176"/>
<evidence type="ECO:0000313" key="2">
    <source>
        <dbReference type="EMBL" id="KIZ07786.1"/>
    </source>
</evidence>
<name>A0A0D2NUL5_9CHLO</name>
<dbReference type="AlphaFoldDB" id="A0A0D2NUL5"/>
<proteinExistence type="predicted"/>
<evidence type="ECO:0000256" key="1">
    <source>
        <dbReference type="SAM" id="MobiDB-lite"/>
    </source>
</evidence>
<gene>
    <name evidence="2" type="ORF">MNEG_0176</name>
</gene>
<dbReference type="EMBL" id="KK100232">
    <property type="protein sequence ID" value="KIZ07786.1"/>
    <property type="molecule type" value="Genomic_DNA"/>
</dbReference>
<accession>A0A0D2NUL5</accession>